<evidence type="ECO:0000313" key="2">
    <source>
        <dbReference type="Proteomes" id="UP000219621"/>
    </source>
</evidence>
<gene>
    <name evidence="1" type="ORF">SAMN05421508_1281</name>
</gene>
<organism evidence="1 2">
    <name type="scientific">Caenispirillum bisanense</name>
    <dbReference type="NCBI Taxonomy" id="414052"/>
    <lineage>
        <taxon>Bacteria</taxon>
        <taxon>Pseudomonadati</taxon>
        <taxon>Pseudomonadota</taxon>
        <taxon>Alphaproteobacteria</taxon>
        <taxon>Rhodospirillales</taxon>
        <taxon>Novispirillaceae</taxon>
        <taxon>Caenispirillum</taxon>
    </lineage>
</organism>
<sequence>MAGNFDDRKIEAVLSGSLSTDALGPEEHDVWLEAFGEKMATPSPEAEAFFAERRRLGRGVGLSDAGEIVRETGVP</sequence>
<proteinExistence type="predicted"/>
<name>A0A286H3I3_9PROT</name>
<dbReference type="OrthoDB" id="5422561at2"/>
<dbReference type="Proteomes" id="UP000219621">
    <property type="component" value="Unassembled WGS sequence"/>
</dbReference>
<accession>A0A286H3I3</accession>
<keyword evidence="2" id="KW-1185">Reference proteome</keyword>
<dbReference type="AlphaFoldDB" id="A0A286H3I3"/>
<dbReference type="EMBL" id="OCNJ01000028">
    <property type="protein sequence ID" value="SOE01844.1"/>
    <property type="molecule type" value="Genomic_DNA"/>
</dbReference>
<reference evidence="1 2" key="1">
    <citation type="submission" date="2017-09" db="EMBL/GenBank/DDBJ databases">
        <authorList>
            <person name="Ehlers B."/>
            <person name="Leendertz F.H."/>
        </authorList>
    </citation>
    <scope>NUCLEOTIDE SEQUENCE [LARGE SCALE GENOMIC DNA]</scope>
    <source>
        <strain evidence="1 2">USBA 140</strain>
    </source>
</reference>
<evidence type="ECO:0000313" key="1">
    <source>
        <dbReference type="EMBL" id="SOE01844.1"/>
    </source>
</evidence>
<dbReference type="RefSeq" id="WP_141415261.1">
    <property type="nucleotide sequence ID" value="NZ_OCNJ01000028.1"/>
</dbReference>
<protein>
    <submittedName>
        <fullName evidence="1">Uncharacterized protein</fullName>
    </submittedName>
</protein>